<protein>
    <submittedName>
        <fullName evidence="2">Uncharacterized protein</fullName>
    </submittedName>
</protein>
<gene>
    <name evidence="2" type="ORF">MENT_LOCUS5066</name>
</gene>
<dbReference type="Proteomes" id="UP000580250">
    <property type="component" value="Unassembled WGS sequence"/>
</dbReference>
<feature type="transmembrane region" description="Helical" evidence="1">
    <location>
        <begin position="171"/>
        <end position="196"/>
    </location>
</feature>
<feature type="transmembrane region" description="Helical" evidence="1">
    <location>
        <begin position="118"/>
        <end position="142"/>
    </location>
</feature>
<evidence type="ECO:0000313" key="2">
    <source>
        <dbReference type="EMBL" id="CAD2136464.1"/>
    </source>
</evidence>
<feature type="transmembrane region" description="Helical" evidence="1">
    <location>
        <begin position="53"/>
        <end position="74"/>
    </location>
</feature>
<keyword evidence="1" id="KW-0472">Membrane</keyword>
<keyword evidence="1" id="KW-1133">Transmembrane helix</keyword>
<proteinExistence type="predicted"/>
<evidence type="ECO:0000313" key="3">
    <source>
        <dbReference type="Proteomes" id="UP000580250"/>
    </source>
</evidence>
<dbReference type="AlphaFoldDB" id="A0A6V7TVR7"/>
<keyword evidence="1" id="KW-0812">Transmembrane</keyword>
<reference evidence="2 3" key="1">
    <citation type="submission" date="2020-08" db="EMBL/GenBank/DDBJ databases">
        <authorList>
            <person name="Koutsovoulos G."/>
            <person name="Danchin GJ E."/>
        </authorList>
    </citation>
    <scope>NUCLEOTIDE SEQUENCE [LARGE SCALE GENOMIC DNA]</scope>
</reference>
<accession>A0A6V7TVR7</accession>
<name>A0A6V7TVR7_MELEN</name>
<evidence type="ECO:0000256" key="1">
    <source>
        <dbReference type="SAM" id="Phobius"/>
    </source>
</evidence>
<feature type="transmembrane region" description="Helical" evidence="1">
    <location>
        <begin position="20"/>
        <end position="46"/>
    </location>
</feature>
<comment type="caution">
    <text evidence="2">The sequence shown here is derived from an EMBL/GenBank/DDBJ whole genome shotgun (WGS) entry which is preliminary data.</text>
</comment>
<organism evidence="2 3">
    <name type="scientific">Meloidogyne enterolobii</name>
    <name type="common">Root-knot nematode worm</name>
    <name type="synonym">Meloidogyne mayaguensis</name>
    <dbReference type="NCBI Taxonomy" id="390850"/>
    <lineage>
        <taxon>Eukaryota</taxon>
        <taxon>Metazoa</taxon>
        <taxon>Ecdysozoa</taxon>
        <taxon>Nematoda</taxon>
        <taxon>Chromadorea</taxon>
        <taxon>Rhabditida</taxon>
        <taxon>Tylenchina</taxon>
        <taxon>Tylenchomorpha</taxon>
        <taxon>Tylenchoidea</taxon>
        <taxon>Meloidogynidae</taxon>
        <taxon>Meloidogyninae</taxon>
        <taxon>Meloidogyne</taxon>
    </lineage>
</organism>
<sequence>MFVSGINNSVVSEVFPSFSVVVSVVCSGFSFNSDVFVVGISIAVFVASSVVSIFSIFVSVVVSILLLSIIFAIFKLLISSFIKLLSKFFSSILFEIFLKKFSSSSYGSLVVSIKFSDFLIIFVLFISLFPSFLSVIVSSFLFSNKLSLIFNSSFDLFNKSFIKNLSKPSSISSLIVLFKILFIFTTKLSSFSIFLLSNKLFVNISLFKLKASVIPIFSSF</sequence>
<dbReference type="EMBL" id="CAJEWN010000018">
    <property type="protein sequence ID" value="CAD2136464.1"/>
    <property type="molecule type" value="Genomic_DNA"/>
</dbReference>